<accession>A0A9N8ZRJ5</accession>
<dbReference type="Proteomes" id="UP000789759">
    <property type="component" value="Unassembled WGS sequence"/>
</dbReference>
<gene>
    <name evidence="1" type="ORF">CPELLU_LOCUS2660</name>
</gene>
<dbReference type="EMBL" id="CAJVQA010001180">
    <property type="protein sequence ID" value="CAG8505491.1"/>
    <property type="molecule type" value="Genomic_DNA"/>
</dbReference>
<organism evidence="1 2">
    <name type="scientific">Cetraspora pellucida</name>
    <dbReference type="NCBI Taxonomy" id="1433469"/>
    <lineage>
        <taxon>Eukaryota</taxon>
        <taxon>Fungi</taxon>
        <taxon>Fungi incertae sedis</taxon>
        <taxon>Mucoromycota</taxon>
        <taxon>Glomeromycotina</taxon>
        <taxon>Glomeromycetes</taxon>
        <taxon>Diversisporales</taxon>
        <taxon>Gigasporaceae</taxon>
        <taxon>Cetraspora</taxon>
    </lineage>
</organism>
<comment type="caution">
    <text evidence="1">The sequence shown here is derived from an EMBL/GenBank/DDBJ whole genome shotgun (WGS) entry which is preliminary data.</text>
</comment>
<sequence length="86" mass="10088">MNTVILAIYSLNVLIPKMQQQSDHEKISQSTVVRIKQYKKETVLWYIATEECTNAVSVQKKLKTDEEIIVSENTIKWTLRHNRLRA</sequence>
<dbReference type="AlphaFoldDB" id="A0A9N8ZRJ5"/>
<reference evidence="1" key="1">
    <citation type="submission" date="2021-06" db="EMBL/GenBank/DDBJ databases">
        <authorList>
            <person name="Kallberg Y."/>
            <person name="Tangrot J."/>
            <person name="Rosling A."/>
        </authorList>
    </citation>
    <scope>NUCLEOTIDE SEQUENCE</scope>
    <source>
        <strain evidence="1">FL966</strain>
    </source>
</reference>
<evidence type="ECO:0000313" key="1">
    <source>
        <dbReference type="EMBL" id="CAG8505491.1"/>
    </source>
</evidence>
<evidence type="ECO:0000313" key="2">
    <source>
        <dbReference type="Proteomes" id="UP000789759"/>
    </source>
</evidence>
<proteinExistence type="predicted"/>
<protein>
    <submittedName>
        <fullName evidence="1">19793_t:CDS:1</fullName>
    </submittedName>
</protein>
<name>A0A9N8ZRJ5_9GLOM</name>
<keyword evidence="2" id="KW-1185">Reference proteome</keyword>